<sequence length="176" mass="18103">MPGSPCRCSTPGSRTGSPCLVSGASPAGSHSSSVSRSTGAARPRPHFTSRCGRAGTGPPRWLSFSPGACPGGRLPPGCRTSARPPPRHGRGQVGGTSKPSSSQGLLTSLASFTAFGTLVPATESLYRDIDVESLDMEELQEFPADVVIVPGALAIKNEGDMRPSLADEFGYDNGSM</sequence>
<feature type="region of interest" description="Disordered" evidence="1">
    <location>
        <begin position="1"/>
        <end position="103"/>
    </location>
</feature>
<organism evidence="2 3">
    <name type="scientific">Ensete ventricosum</name>
    <name type="common">Abyssinian banana</name>
    <name type="synonym">Musa ensete</name>
    <dbReference type="NCBI Taxonomy" id="4639"/>
    <lineage>
        <taxon>Eukaryota</taxon>
        <taxon>Viridiplantae</taxon>
        <taxon>Streptophyta</taxon>
        <taxon>Embryophyta</taxon>
        <taxon>Tracheophyta</taxon>
        <taxon>Spermatophyta</taxon>
        <taxon>Magnoliopsida</taxon>
        <taxon>Liliopsida</taxon>
        <taxon>Zingiberales</taxon>
        <taxon>Musaceae</taxon>
        <taxon>Ensete</taxon>
    </lineage>
</organism>
<protein>
    <recommendedName>
        <fullName evidence="4">DJ-1/PfpI domain-containing protein</fullName>
    </recommendedName>
</protein>
<evidence type="ECO:0008006" key="4">
    <source>
        <dbReference type="Google" id="ProtNLM"/>
    </source>
</evidence>
<feature type="compositionally biased region" description="Low complexity" evidence="1">
    <location>
        <begin position="22"/>
        <end position="41"/>
    </location>
</feature>
<proteinExistence type="predicted"/>
<comment type="caution">
    <text evidence="2">The sequence shown here is derived from an EMBL/GenBank/DDBJ whole genome shotgun (WGS) entry which is preliminary data.</text>
</comment>
<evidence type="ECO:0000256" key="1">
    <source>
        <dbReference type="SAM" id="MobiDB-lite"/>
    </source>
</evidence>
<accession>A0AAV8QDX8</accession>
<keyword evidence="3" id="KW-1185">Reference proteome</keyword>
<gene>
    <name evidence="2" type="ORF">OPV22_029541</name>
</gene>
<dbReference type="EMBL" id="JAQQAF010000008">
    <property type="protein sequence ID" value="KAJ8466989.1"/>
    <property type="molecule type" value="Genomic_DNA"/>
</dbReference>
<dbReference type="Proteomes" id="UP001222027">
    <property type="component" value="Unassembled WGS sequence"/>
</dbReference>
<evidence type="ECO:0000313" key="3">
    <source>
        <dbReference type="Proteomes" id="UP001222027"/>
    </source>
</evidence>
<name>A0AAV8QDX8_ENSVE</name>
<reference evidence="2 3" key="1">
    <citation type="submission" date="2022-12" db="EMBL/GenBank/DDBJ databases">
        <title>Chromosome-scale assembly of the Ensete ventricosum genome.</title>
        <authorList>
            <person name="Dussert Y."/>
            <person name="Stocks J."/>
            <person name="Wendawek A."/>
            <person name="Woldeyes F."/>
            <person name="Nichols R.A."/>
            <person name="Borrell J.S."/>
        </authorList>
    </citation>
    <scope>NUCLEOTIDE SEQUENCE [LARGE SCALE GENOMIC DNA]</scope>
    <source>
        <strain evidence="3">cv. Maze</strain>
        <tissue evidence="2">Seeds</tissue>
    </source>
</reference>
<dbReference type="AlphaFoldDB" id="A0AAV8QDX8"/>
<evidence type="ECO:0000313" key="2">
    <source>
        <dbReference type="EMBL" id="KAJ8466989.1"/>
    </source>
</evidence>